<dbReference type="AlphaFoldDB" id="A0A653CF83"/>
<dbReference type="Proteomes" id="UP000410492">
    <property type="component" value="Unassembled WGS sequence"/>
</dbReference>
<dbReference type="PANTHER" id="PTHR47412">
    <property type="entry name" value="FI01434P-RELATED"/>
    <property type="match status" value="1"/>
</dbReference>
<dbReference type="Pfam" id="PF13896">
    <property type="entry name" value="Glyco_transf_49"/>
    <property type="match status" value="1"/>
</dbReference>
<dbReference type="PANTHER" id="PTHR47412:SF1">
    <property type="entry name" value="FI01434P-RELATED"/>
    <property type="match status" value="1"/>
</dbReference>
<feature type="non-terminal residue" evidence="1">
    <location>
        <position position="86"/>
    </location>
</feature>
<proteinExistence type="predicted"/>
<reference evidence="1 2" key="1">
    <citation type="submission" date="2019-01" db="EMBL/GenBank/DDBJ databases">
        <authorList>
            <person name="Sayadi A."/>
        </authorList>
    </citation>
    <scope>NUCLEOTIDE SEQUENCE [LARGE SCALE GENOMIC DNA]</scope>
</reference>
<evidence type="ECO:0000313" key="1">
    <source>
        <dbReference type="EMBL" id="VEN46044.1"/>
    </source>
</evidence>
<accession>A0A653CF83</accession>
<evidence type="ECO:0000313" key="2">
    <source>
        <dbReference type="Proteomes" id="UP000410492"/>
    </source>
</evidence>
<sequence>MLQQKTAIIFHRGICTPCHRIPKSKEWINANVTDGLDVFTASKRIGSQRFWEPFFVCTQKEPLWDERLNWEGQGNKMCQVGIHLIC</sequence>
<gene>
    <name evidence="1" type="ORF">CALMAC_LOCUS8273</name>
</gene>
<protein>
    <submittedName>
        <fullName evidence="1">Uncharacterized protein</fullName>
    </submittedName>
</protein>
<organism evidence="1 2">
    <name type="scientific">Callosobruchus maculatus</name>
    <name type="common">Southern cowpea weevil</name>
    <name type="synonym">Pulse bruchid</name>
    <dbReference type="NCBI Taxonomy" id="64391"/>
    <lineage>
        <taxon>Eukaryota</taxon>
        <taxon>Metazoa</taxon>
        <taxon>Ecdysozoa</taxon>
        <taxon>Arthropoda</taxon>
        <taxon>Hexapoda</taxon>
        <taxon>Insecta</taxon>
        <taxon>Pterygota</taxon>
        <taxon>Neoptera</taxon>
        <taxon>Endopterygota</taxon>
        <taxon>Coleoptera</taxon>
        <taxon>Polyphaga</taxon>
        <taxon>Cucujiformia</taxon>
        <taxon>Chrysomeloidea</taxon>
        <taxon>Chrysomelidae</taxon>
        <taxon>Bruchinae</taxon>
        <taxon>Bruchini</taxon>
        <taxon>Callosobruchus</taxon>
    </lineage>
</organism>
<dbReference type="OrthoDB" id="9974378at2759"/>
<keyword evidence="2" id="KW-1185">Reference proteome</keyword>
<dbReference type="EMBL" id="CAACVG010007559">
    <property type="protein sequence ID" value="VEN46044.1"/>
    <property type="molecule type" value="Genomic_DNA"/>
</dbReference>
<name>A0A653CF83_CALMS</name>